<comment type="caution">
    <text evidence="1">The sequence shown here is derived from an EMBL/GenBank/DDBJ whole genome shotgun (WGS) entry which is preliminary data.</text>
</comment>
<gene>
    <name evidence="1" type="ORF">PC115_g2865</name>
</gene>
<reference evidence="1" key="1">
    <citation type="submission" date="2018-10" db="EMBL/GenBank/DDBJ databases">
        <title>Effector identification in a new, highly contiguous assembly of the strawberry crown rot pathogen Phytophthora cactorum.</title>
        <authorList>
            <person name="Armitage A.D."/>
            <person name="Nellist C.F."/>
            <person name="Bates H."/>
            <person name="Vickerstaff R.J."/>
            <person name="Harrison R.J."/>
        </authorList>
    </citation>
    <scope>NUCLEOTIDE SEQUENCE</scope>
    <source>
        <strain evidence="1">4032</strain>
    </source>
</reference>
<dbReference type="VEuPathDB" id="FungiDB:PC110_g4698"/>
<name>A0A8T1LJW4_9STRA</name>
<dbReference type="EMBL" id="RCMI01000045">
    <property type="protein sequence ID" value="KAG2939818.1"/>
    <property type="molecule type" value="Genomic_DNA"/>
</dbReference>
<sequence length="234" mass="25995">MPLPSDVFPALFDALRDRLAVHVSAVDSVTPGDNTPVAWTPLISSSPAASDTLLTSLSTSDPRLHRCIVQEIRHNASASRLEMLRRRRLEVRRTREAKRKHKQRLDAVAAAERDTALLDISTHDHKFQLFVTETHAKATARLQTLFYECIAEIKKALVRMEGVAADTTEESESGRLGLDVSLLIPRLSPDKSSNCFHASKQTRNIGKTSNNSSSPTAQKEQQTSAFPTLWRVCI</sequence>
<evidence type="ECO:0000313" key="1">
    <source>
        <dbReference type="EMBL" id="KAG2939818.1"/>
    </source>
</evidence>
<evidence type="ECO:0000313" key="2">
    <source>
        <dbReference type="Proteomes" id="UP000774804"/>
    </source>
</evidence>
<dbReference type="Proteomes" id="UP000774804">
    <property type="component" value="Unassembled WGS sequence"/>
</dbReference>
<protein>
    <submittedName>
        <fullName evidence="1">Uncharacterized protein</fullName>
    </submittedName>
</protein>
<dbReference type="AlphaFoldDB" id="A0A8T1LJW4"/>
<organism evidence="1 2">
    <name type="scientific">Phytophthora cactorum</name>
    <dbReference type="NCBI Taxonomy" id="29920"/>
    <lineage>
        <taxon>Eukaryota</taxon>
        <taxon>Sar</taxon>
        <taxon>Stramenopiles</taxon>
        <taxon>Oomycota</taxon>
        <taxon>Peronosporomycetes</taxon>
        <taxon>Peronosporales</taxon>
        <taxon>Peronosporaceae</taxon>
        <taxon>Phytophthora</taxon>
    </lineage>
</organism>
<proteinExistence type="predicted"/>
<accession>A0A8T1LJW4</accession>